<keyword evidence="2" id="KW-1185">Reference proteome</keyword>
<dbReference type="EMBL" id="CP006868">
    <property type="protein sequence ID" value="UXD22235.1"/>
    <property type="molecule type" value="Genomic_DNA"/>
</dbReference>
<protein>
    <submittedName>
        <fullName evidence="1">Uncharacterized protein</fullName>
    </submittedName>
</protein>
<evidence type="ECO:0000313" key="1">
    <source>
        <dbReference type="EMBL" id="UXD22235.1"/>
    </source>
</evidence>
<gene>
    <name evidence="1" type="ORF">IPA_02790</name>
</gene>
<accession>A0A977KCN1</accession>
<dbReference type="KEGG" id="ipc:IPA_02790"/>
<proteinExistence type="predicted"/>
<evidence type="ECO:0000313" key="2">
    <source>
        <dbReference type="Proteomes" id="UP001063698"/>
    </source>
</evidence>
<dbReference type="AlphaFoldDB" id="A0A977KCN1"/>
<reference evidence="1" key="1">
    <citation type="submission" date="2013-11" db="EMBL/GenBank/DDBJ databases">
        <title>Comparative genomics of Ignicoccus.</title>
        <authorList>
            <person name="Podar M."/>
        </authorList>
    </citation>
    <scope>NUCLEOTIDE SEQUENCE</scope>
    <source>
        <strain evidence="1">DSM 13166</strain>
    </source>
</reference>
<name>A0A977KCN1_9CREN</name>
<sequence>MLVSNFESTLILEARRAKVVIAKDYGISIEDVEAVLLLSI</sequence>
<dbReference type="Proteomes" id="UP001063698">
    <property type="component" value="Chromosome"/>
</dbReference>
<organism evidence="1 2">
    <name type="scientific">Ignicoccus pacificus DSM 13166</name>
    <dbReference type="NCBI Taxonomy" id="940294"/>
    <lineage>
        <taxon>Archaea</taxon>
        <taxon>Thermoproteota</taxon>
        <taxon>Thermoprotei</taxon>
        <taxon>Desulfurococcales</taxon>
        <taxon>Desulfurococcaceae</taxon>
        <taxon>Ignicoccus</taxon>
    </lineage>
</organism>